<protein>
    <submittedName>
        <fullName evidence="3">Uncharacterized protein</fullName>
    </submittedName>
</protein>
<gene>
    <name evidence="3" type="primary">Dmoj\GI11161</name>
    <name evidence="3" type="ORF">Dmoj_GI11161</name>
</gene>
<evidence type="ECO:0000256" key="2">
    <source>
        <dbReference type="SAM" id="SignalP"/>
    </source>
</evidence>
<feature type="chain" id="PRO_5006457016" evidence="2">
    <location>
        <begin position="25"/>
        <end position="248"/>
    </location>
</feature>
<dbReference type="KEGG" id="dmo:Dmoj_GI11161"/>
<feature type="compositionally biased region" description="Basic residues" evidence="1">
    <location>
        <begin position="212"/>
        <end position="242"/>
    </location>
</feature>
<dbReference type="AlphaFoldDB" id="B4L893"/>
<dbReference type="Proteomes" id="UP000009192">
    <property type="component" value="Unassembled WGS sequence"/>
</dbReference>
<feature type="signal peptide" evidence="2">
    <location>
        <begin position="1"/>
        <end position="24"/>
    </location>
</feature>
<accession>B4L893</accession>
<dbReference type="InParanoid" id="B4L893"/>
<feature type="compositionally biased region" description="Basic residues" evidence="1">
    <location>
        <begin position="161"/>
        <end position="204"/>
    </location>
</feature>
<dbReference type="HOGENOM" id="CLU_864009_0_0_1"/>
<dbReference type="EMBL" id="CH933814">
    <property type="protein sequence ID" value="EDW05668.2"/>
    <property type="molecule type" value="Genomic_DNA"/>
</dbReference>
<proteinExistence type="predicted"/>
<feature type="region of interest" description="Disordered" evidence="1">
    <location>
        <begin position="161"/>
        <end position="248"/>
    </location>
</feature>
<keyword evidence="2" id="KW-0732">Signal</keyword>
<evidence type="ECO:0000313" key="3">
    <source>
        <dbReference type="EMBL" id="EDW05668.2"/>
    </source>
</evidence>
<reference evidence="3 4" key="1">
    <citation type="journal article" date="2007" name="Nature">
        <title>Evolution of genes and genomes on the Drosophila phylogeny.</title>
        <authorList>
            <consortium name="Drosophila 12 Genomes Consortium"/>
            <person name="Clark A.G."/>
            <person name="Eisen M.B."/>
            <person name="Smith D.R."/>
            <person name="Bergman C.M."/>
            <person name="Oliver B."/>
            <person name="Markow T.A."/>
            <person name="Kaufman T.C."/>
            <person name="Kellis M."/>
            <person name="Gelbart W."/>
            <person name="Iyer V.N."/>
            <person name="Pollard D.A."/>
            <person name="Sackton T.B."/>
            <person name="Larracuente A.M."/>
            <person name="Singh N.D."/>
            <person name="Abad J.P."/>
            <person name="Abt D.N."/>
            <person name="Adryan B."/>
            <person name="Aguade M."/>
            <person name="Akashi H."/>
            <person name="Anderson W.W."/>
            <person name="Aquadro C.F."/>
            <person name="Ardell D.H."/>
            <person name="Arguello R."/>
            <person name="Artieri C.G."/>
            <person name="Barbash D.A."/>
            <person name="Barker D."/>
            <person name="Barsanti P."/>
            <person name="Batterham P."/>
            <person name="Batzoglou S."/>
            <person name="Begun D."/>
            <person name="Bhutkar A."/>
            <person name="Blanco E."/>
            <person name="Bosak S.A."/>
            <person name="Bradley R.K."/>
            <person name="Brand A.D."/>
            <person name="Brent M.R."/>
            <person name="Brooks A.N."/>
            <person name="Brown R.H."/>
            <person name="Butlin R.K."/>
            <person name="Caggese C."/>
            <person name="Calvi B.R."/>
            <person name="Bernardo de Carvalho A."/>
            <person name="Caspi A."/>
            <person name="Castrezana S."/>
            <person name="Celniker S.E."/>
            <person name="Chang J.L."/>
            <person name="Chapple C."/>
            <person name="Chatterji S."/>
            <person name="Chinwalla A."/>
            <person name="Civetta A."/>
            <person name="Clifton S.W."/>
            <person name="Comeron J.M."/>
            <person name="Costello J.C."/>
            <person name="Coyne J.A."/>
            <person name="Daub J."/>
            <person name="David R.G."/>
            <person name="Delcher A.L."/>
            <person name="Delehaunty K."/>
            <person name="Do C.B."/>
            <person name="Ebling H."/>
            <person name="Edwards K."/>
            <person name="Eickbush T."/>
            <person name="Evans J.D."/>
            <person name="Filipski A."/>
            <person name="Findeiss S."/>
            <person name="Freyhult E."/>
            <person name="Fulton L."/>
            <person name="Fulton R."/>
            <person name="Garcia A.C."/>
            <person name="Gardiner A."/>
            <person name="Garfield D.A."/>
            <person name="Garvin B.E."/>
            <person name="Gibson G."/>
            <person name="Gilbert D."/>
            <person name="Gnerre S."/>
            <person name="Godfrey J."/>
            <person name="Good R."/>
            <person name="Gotea V."/>
            <person name="Gravely B."/>
            <person name="Greenberg A.J."/>
            <person name="Griffiths-Jones S."/>
            <person name="Gross S."/>
            <person name="Guigo R."/>
            <person name="Gustafson E.A."/>
            <person name="Haerty W."/>
            <person name="Hahn M.W."/>
            <person name="Halligan D.L."/>
            <person name="Halpern A.L."/>
            <person name="Halter G.M."/>
            <person name="Han M.V."/>
            <person name="Heger A."/>
            <person name="Hillier L."/>
            <person name="Hinrichs A.S."/>
            <person name="Holmes I."/>
            <person name="Hoskins R.A."/>
            <person name="Hubisz M.J."/>
            <person name="Hultmark D."/>
            <person name="Huntley M.A."/>
            <person name="Jaffe D.B."/>
            <person name="Jagadeeshan S."/>
            <person name="Jeck W.R."/>
            <person name="Johnson J."/>
            <person name="Jones C.D."/>
            <person name="Jordan W.C."/>
            <person name="Karpen G.H."/>
            <person name="Kataoka E."/>
            <person name="Keightley P.D."/>
            <person name="Kheradpour P."/>
            <person name="Kirkness E.F."/>
            <person name="Koerich L.B."/>
            <person name="Kristiansen K."/>
            <person name="Kudrna D."/>
            <person name="Kulathinal R.J."/>
            <person name="Kumar S."/>
            <person name="Kwok R."/>
            <person name="Lander E."/>
            <person name="Langley C.H."/>
            <person name="Lapoint R."/>
            <person name="Lazzaro B.P."/>
            <person name="Lee S.J."/>
            <person name="Levesque L."/>
            <person name="Li R."/>
            <person name="Lin C.F."/>
            <person name="Lin M.F."/>
            <person name="Lindblad-Toh K."/>
            <person name="Llopart A."/>
            <person name="Long M."/>
            <person name="Low L."/>
            <person name="Lozovsky E."/>
            <person name="Lu J."/>
            <person name="Luo M."/>
            <person name="Machado C.A."/>
            <person name="Makalowski W."/>
            <person name="Marzo M."/>
            <person name="Matsuda M."/>
            <person name="Matzkin L."/>
            <person name="McAllister B."/>
            <person name="McBride C.S."/>
            <person name="McKernan B."/>
            <person name="McKernan K."/>
            <person name="Mendez-Lago M."/>
            <person name="Minx P."/>
            <person name="Mollenhauer M.U."/>
            <person name="Montooth K."/>
            <person name="Mount S.M."/>
            <person name="Mu X."/>
            <person name="Myers E."/>
            <person name="Negre B."/>
            <person name="Newfeld S."/>
            <person name="Nielsen R."/>
            <person name="Noor M.A."/>
            <person name="O'Grady P."/>
            <person name="Pachter L."/>
            <person name="Papaceit M."/>
            <person name="Parisi M.J."/>
            <person name="Parisi M."/>
            <person name="Parts L."/>
            <person name="Pedersen J.S."/>
            <person name="Pesole G."/>
            <person name="Phillippy A.M."/>
            <person name="Ponting C.P."/>
            <person name="Pop M."/>
            <person name="Porcelli D."/>
            <person name="Powell J.R."/>
            <person name="Prohaska S."/>
            <person name="Pruitt K."/>
            <person name="Puig M."/>
            <person name="Quesneville H."/>
            <person name="Ram K.R."/>
            <person name="Rand D."/>
            <person name="Rasmussen M.D."/>
            <person name="Reed L.K."/>
            <person name="Reenan R."/>
            <person name="Reily A."/>
            <person name="Remington K.A."/>
            <person name="Rieger T.T."/>
            <person name="Ritchie M.G."/>
            <person name="Robin C."/>
            <person name="Rogers Y.H."/>
            <person name="Rohde C."/>
            <person name="Rozas J."/>
            <person name="Rubenfield M.J."/>
            <person name="Ruiz A."/>
            <person name="Russo S."/>
            <person name="Salzberg S.L."/>
            <person name="Sanchez-Gracia A."/>
            <person name="Saranga D.J."/>
            <person name="Sato H."/>
            <person name="Schaeffer S.W."/>
            <person name="Schatz M.C."/>
            <person name="Schlenke T."/>
            <person name="Schwartz R."/>
            <person name="Segarra C."/>
            <person name="Singh R.S."/>
            <person name="Sirot L."/>
            <person name="Sirota M."/>
            <person name="Sisneros N.B."/>
            <person name="Smith C.D."/>
            <person name="Smith T.F."/>
            <person name="Spieth J."/>
            <person name="Stage D.E."/>
            <person name="Stark A."/>
            <person name="Stephan W."/>
            <person name="Strausberg R.L."/>
            <person name="Strempel S."/>
            <person name="Sturgill D."/>
            <person name="Sutton G."/>
            <person name="Sutton G.G."/>
            <person name="Tao W."/>
            <person name="Teichmann S."/>
            <person name="Tobari Y.N."/>
            <person name="Tomimura Y."/>
            <person name="Tsolas J.M."/>
            <person name="Valente V.L."/>
            <person name="Venter E."/>
            <person name="Venter J.C."/>
            <person name="Vicario S."/>
            <person name="Vieira F.G."/>
            <person name="Vilella A.J."/>
            <person name="Villasante A."/>
            <person name="Walenz B."/>
            <person name="Wang J."/>
            <person name="Wasserman M."/>
            <person name="Watts T."/>
            <person name="Wilson D."/>
            <person name="Wilson R.K."/>
            <person name="Wing R.A."/>
            <person name="Wolfner M.F."/>
            <person name="Wong A."/>
            <person name="Wong G.K."/>
            <person name="Wu C.I."/>
            <person name="Wu G."/>
            <person name="Yamamoto D."/>
            <person name="Yang H.P."/>
            <person name="Yang S.P."/>
            <person name="Yorke J.A."/>
            <person name="Yoshida K."/>
            <person name="Zdobnov E."/>
            <person name="Zhang P."/>
            <person name="Zhang Y."/>
            <person name="Zimin A.V."/>
            <person name="Baldwin J."/>
            <person name="Abdouelleil A."/>
            <person name="Abdulkadir J."/>
            <person name="Abebe A."/>
            <person name="Abera B."/>
            <person name="Abreu J."/>
            <person name="Acer S.C."/>
            <person name="Aftuck L."/>
            <person name="Alexander A."/>
            <person name="An P."/>
            <person name="Anderson E."/>
            <person name="Anderson S."/>
            <person name="Arachi H."/>
            <person name="Azer M."/>
            <person name="Bachantsang P."/>
            <person name="Barry A."/>
            <person name="Bayul T."/>
            <person name="Berlin A."/>
            <person name="Bessette D."/>
            <person name="Bloom T."/>
            <person name="Blye J."/>
            <person name="Boguslavskiy L."/>
            <person name="Bonnet C."/>
            <person name="Boukhgalter B."/>
            <person name="Bourzgui I."/>
            <person name="Brown A."/>
            <person name="Cahill P."/>
            <person name="Channer S."/>
            <person name="Cheshatsang Y."/>
            <person name="Chuda L."/>
            <person name="Citroen M."/>
            <person name="Collymore A."/>
            <person name="Cooke P."/>
            <person name="Costello M."/>
            <person name="D'Aco K."/>
            <person name="Daza R."/>
            <person name="De Haan G."/>
            <person name="DeGray S."/>
            <person name="DeMaso C."/>
            <person name="Dhargay N."/>
            <person name="Dooley K."/>
            <person name="Dooley E."/>
            <person name="Doricent M."/>
            <person name="Dorje P."/>
            <person name="Dorjee K."/>
            <person name="Dupes A."/>
            <person name="Elong R."/>
            <person name="Falk J."/>
            <person name="Farina A."/>
            <person name="Faro S."/>
            <person name="Ferguson D."/>
            <person name="Fisher S."/>
            <person name="Foley C.D."/>
            <person name="Franke A."/>
            <person name="Friedrich D."/>
            <person name="Gadbois L."/>
            <person name="Gearin G."/>
            <person name="Gearin C.R."/>
            <person name="Giannoukos G."/>
            <person name="Goode T."/>
            <person name="Graham J."/>
            <person name="Grandbois E."/>
            <person name="Grewal S."/>
            <person name="Gyaltsen K."/>
            <person name="Hafez N."/>
            <person name="Hagos B."/>
            <person name="Hall J."/>
            <person name="Henson C."/>
            <person name="Hollinger A."/>
            <person name="Honan T."/>
            <person name="Huard M.D."/>
            <person name="Hughes L."/>
            <person name="Hurhula B."/>
            <person name="Husby M.E."/>
            <person name="Kamat A."/>
            <person name="Kanga B."/>
            <person name="Kashin S."/>
            <person name="Khazanovich D."/>
            <person name="Kisner P."/>
            <person name="Lance K."/>
            <person name="Lara M."/>
            <person name="Lee W."/>
            <person name="Lennon N."/>
            <person name="Letendre F."/>
            <person name="LeVine R."/>
            <person name="Lipovsky A."/>
            <person name="Liu X."/>
            <person name="Liu J."/>
            <person name="Liu S."/>
            <person name="Lokyitsang T."/>
            <person name="Lokyitsang Y."/>
            <person name="Lubonja R."/>
            <person name="Lui A."/>
            <person name="MacDonald P."/>
            <person name="Magnisalis V."/>
            <person name="Maru K."/>
            <person name="Matthews C."/>
            <person name="McCusker W."/>
            <person name="McDonough S."/>
            <person name="Mehta T."/>
            <person name="Meldrim J."/>
            <person name="Meneus L."/>
            <person name="Mihai O."/>
            <person name="Mihalev A."/>
            <person name="Mihova T."/>
            <person name="Mittelman R."/>
            <person name="Mlenga V."/>
            <person name="Montmayeur A."/>
            <person name="Mulrain L."/>
            <person name="Navidi A."/>
            <person name="Naylor J."/>
            <person name="Negash T."/>
            <person name="Nguyen T."/>
            <person name="Nguyen N."/>
            <person name="Nicol R."/>
            <person name="Norbu C."/>
            <person name="Norbu N."/>
            <person name="Novod N."/>
            <person name="O'Neill B."/>
            <person name="Osman S."/>
            <person name="Markiewicz E."/>
            <person name="Oyono O.L."/>
            <person name="Patti C."/>
            <person name="Phunkhang P."/>
            <person name="Pierre F."/>
            <person name="Priest M."/>
            <person name="Raghuraman S."/>
            <person name="Rege F."/>
            <person name="Reyes R."/>
            <person name="Rise C."/>
            <person name="Rogov P."/>
            <person name="Ross K."/>
            <person name="Ryan E."/>
            <person name="Settipalli S."/>
            <person name="Shea T."/>
            <person name="Sherpa N."/>
            <person name="Shi L."/>
            <person name="Shih D."/>
            <person name="Sparrow T."/>
            <person name="Spaulding J."/>
            <person name="Stalker J."/>
            <person name="Stange-Thomann N."/>
            <person name="Stavropoulos S."/>
            <person name="Stone C."/>
            <person name="Strader C."/>
            <person name="Tesfaye S."/>
            <person name="Thomson T."/>
            <person name="Thoulutsang Y."/>
            <person name="Thoulutsang D."/>
            <person name="Topham K."/>
            <person name="Topping I."/>
            <person name="Tsamla T."/>
            <person name="Vassiliev H."/>
            <person name="Vo A."/>
            <person name="Wangchuk T."/>
            <person name="Wangdi T."/>
            <person name="Weiand M."/>
            <person name="Wilkinson J."/>
            <person name="Wilson A."/>
            <person name="Yadav S."/>
            <person name="Young G."/>
            <person name="Yu Q."/>
            <person name="Zembek L."/>
            <person name="Zhong D."/>
            <person name="Zimmer A."/>
            <person name="Zwirko Z."/>
            <person name="Jaffe D.B."/>
            <person name="Alvarez P."/>
            <person name="Brockman W."/>
            <person name="Butler J."/>
            <person name="Chin C."/>
            <person name="Gnerre S."/>
            <person name="Grabherr M."/>
            <person name="Kleber M."/>
            <person name="Mauceli E."/>
            <person name="MacCallum I."/>
        </authorList>
    </citation>
    <scope>NUCLEOTIDE SEQUENCE [LARGE SCALE GENOMIC DNA]</scope>
    <source>
        <strain evidence="4">Tucson 15081-1352.22</strain>
    </source>
</reference>
<dbReference type="OrthoDB" id="7873200at2759"/>
<keyword evidence="4" id="KW-1185">Reference proteome</keyword>
<evidence type="ECO:0000313" key="4">
    <source>
        <dbReference type="Proteomes" id="UP000009192"/>
    </source>
</evidence>
<organism evidence="3 4">
    <name type="scientific">Drosophila mojavensis</name>
    <name type="common">Fruit fly</name>
    <dbReference type="NCBI Taxonomy" id="7230"/>
    <lineage>
        <taxon>Eukaryota</taxon>
        <taxon>Metazoa</taxon>
        <taxon>Ecdysozoa</taxon>
        <taxon>Arthropoda</taxon>
        <taxon>Hexapoda</taxon>
        <taxon>Insecta</taxon>
        <taxon>Pterygota</taxon>
        <taxon>Neoptera</taxon>
        <taxon>Endopterygota</taxon>
        <taxon>Diptera</taxon>
        <taxon>Brachycera</taxon>
        <taxon>Muscomorpha</taxon>
        <taxon>Ephydroidea</taxon>
        <taxon>Drosophilidae</taxon>
        <taxon>Drosophila</taxon>
    </lineage>
</organism>
<evidence type="ECO:0000256" key="1">
    <source>
        <dbReference type="SAM" id="MobiDB-lite"/>
    </source>
</evidence>
<name>B4L893_DROMO</name>
<sequence length="248" mass="29124">MHYLPQLFVALALCALLSPPEVFGQRNGGNYRLGLRSGSRGDQAVPEGRFTSSVLNKLSSLKGSSTTTTEAYTTITLPSPTSPTTSDLDLIQTTPPTTTSPSAVDKPTGGAAVAVADGLPAYVRRPSEQQWRQYQLEQRNRRRVNRLQREHNQRIRELVRRQRLSQRRHSQRLRRIQQQNRRRAAKRQRRNRNKTRSQRQRRRRNTLEQRRRLQAQRQRRRQRMSRRRLQMLLRRRRGRGRSLRPVVV</sequence>